<dbReference type="Pfam" id="PF09822">
    <property type="entry name" value="ABC_transp_aux"/>
    <property type="match status" value="1"/>
</dbReference>
<evidence type="ECO:0000259" key="4">
    <source>
        <dbReference type="Pfam" id="PF23357"/>
    </source>
</evidence>
<feature type="coiled-coil region" evidence="1">
    <location>
        <begin position="514"/>
        <end position="582"/>
    </location>
</feature>
<dbReference type="Pfam" id="PF23357">
    <property type="entry name" value="DUF7088"/>
    <property type="match status" value="1"/>
</dbReference>
<keyword evidence="2" id="KW-0472">Membrane</keyword>
<dbReference type="PATRIC" id="fig|1121015.4.peg.360"/>
<dbReference type="AlphaFoldDB" id="A0A091AZ95"/>
<gene>
    <name evidence="5" type="ORF">N789_01825</name>
</gene>
<sequence length="626" mass="68680">MTLLNRLFNRRSAPVYALPLLALAFLALVTLSAMFLRGARIDLTEHRQYTLSDGTRRILDRIEEPVKLQLYYSDKAARDLPQFRVYAQRVRELLEEVAARSHGKVTLQVIDPEPFSKDEENAAAHGLQGVPLGASGDTLYFGLVGTNSTDGETTMPFIQPDKEAFLEYDLAKLISTLAIDKKPVVAVLSDLPTGPGLDPLTNQPTMGWVLDRQLVELFELRRLQPEPTSIGPDVDLLMLIHPKNLSDDTLYAIDQYVLRGGHLLVFVDPVAEADPAGTRIDLSGQTQPVSSDLHTLFQAWGVQYDPGKVVLEAPQNSLQVQPDPNQPPVRNPALLGLRKTAFNAHDVITAGIETLNLSSAGALSVAADSPLKMEALVQSSSSSRLADAAAVRAAVADPGSLAEGFKEDGQEVRVIAARLSGVLKTAFPARRAAGQLVASKQPVNIVIVADTDLLSDRLWVQVQDFMGQQIFNPFANNADFVYNTVDNLVGNADLIAVRTRASANRPFERVDAIRGAAEQRYQAKEKQLRQQLDELEQKLAQLQPAAPGEPAPKLTREQQADLLKLQEQKLTTRRELRDVQHQLNADIESLGRRLKLINILGMPLLVVVVAGLIALRRRQQRRSGGA</sequence>
<evidence type="ECO:0000313" key="6">
    <source>
        <dbReference type="Proteomes" id="UP000029385"/>
    </source>
</evidence>
<proteinExistence type="predicted"/>
<feature type="domain" description="ABC-type uncharacterised transport system" evidence="3">
    <location>
        <begin position="182"/>
        <end position="483"/>
    </location>
</feature>
<feature type="domain" description="DUF7088" evidence="4">
    <location>
        <begin position="46"/>
        <end position="145"/>
    </location>
</feature>
<keyword evidence="2" id="KW-1133">Transmembrane helix</keyword>
<reference evidence="5 6" key="1">
    <citation type="submission" date="2013-09" db="EMBL/GenBank/DDBJ databases">
        <title>Genome sequencing of Arenimonas oryziterrae.</title>
        <authorList>
            <person name="Chen F."/>
            <person name="Wang G."/>
        </authorList>
    </citation>
    <scope>NUCLEOTIDE SEQUENCE [LARGE SCALE GENOMIC DNA]</scope>
    <source>
        <strain evidence="5 6">YC6267</strain>
    </source>
</reference>
<evidence type="ECO:0000313" key="5">
    <source>
        <dbReference type="EMBL" id="KFN44776.1"/>
    </source>
</evidence>
<feature type="transmembrane region" description="Helical" evidence="2">
    <location>
        <begin position="596"/>
        <end position="615"/>
    </location>
</feature>
<dbReference type="STRING" id="1121015.GCA_000420545_01311"/>
<protein>
    <submittedName>
        <fullName evidence="5">Uncharacterized protein</fullName>
    </submittedName>
</protein>
<keyword evidence="2" id="KW-0812">Transmembrane</keyword>
<dbReference type="Proteomes" id="UP000029385">
    <property type="component" value="Unassembled WGS sequence"/>
</dbReference>
<dbReference type="eggNOG" id="COG3225">
    <property type="taxonomic scope" value="Bacteria"/>
</dbReference>
<name>A0A091AZ95_9GAMM</name>
<dbReference type="EMBL" id="AVCI01000001">
    <property type="protein sequence ID" value="KFN44776.1"/>
    <property type="molecule type" value="Genomic_DNA"/>
</dbReference>
<dbReference type="RefSeq" id="WP_022968946.1">
    <property type="nucleotide sequence ID" value="NZ_ATVD01000002.1"/>
</dbReference>
<keyword evidence="6" id="KW-1185">Reference proteome</keyword>
<dbReference type="OrthoDB" id="9777219at2"/>
<comment type="caution">
    <text evidence="5">The sequence shown here is derived from an EMBL/GenBank/DDBJ whole genome shotgun (WGS) entry which is preliminary data.</text>
</comment>
<accession>A0A091AZ95</accession>
<evidence type="ECO:0000259" key="3">
    <source>
        <dbReference type="Pfam" id="PF09822"/>
    </source>
</evidence>
<organism evidence="5 6">
    <name type="scientific">Arenimonas oryziterrae DSM 21050 = YC6267</name>
    <dbReference type="NCBI Taxonomy" id="1121015"/>
    <lineage>
        <taxon>Bacteria</taxon>
        <taxon>Pseudomonadati</taxon>
        <taxon>Pseudomonadota</taxon>
        <taxon>Gammaproteobacteria</taxon>
        <taxon>Lysobacterales</taxon>
        <taxon>Lysobacteraceae</taxon>
        <taxon>Arenimonas</taxon>
    </lineage>
</organism>
<evidence type="ECO:0000256" key="2">
    <source>
        <dbReference type="SAM" id="Phobius"/>
    </source>
</evidence>
<dbReference type="InterPro" id="IPR055396">
    <property type="entry name" value="DUF7088"/>
</dbReference>
<keyword evidence="1" id="KW-0175">Coiled coil</keyword>
<evidence type="ECO:0000256" key="1">
    <source>
        <dbReference type="SAM" id="Coils"/>
    </source>
</evidence>
<dbReference type="InterPro" id="IPR019196">
    <property type="entry name" value="ABC_transp_unknown"/>
</dbReference>